<sequence length="682" mass="68225">MAVSLAIFLLVPLSSVNAAPPAVQISNGEIQPVGTATACSTITTTIGTRIDHVPVPCSAFPPVFTEEVIVNGTSASLVIGPSGDVNFENEPWLAQPTSLANPNSQLPSHPLDRTVGSSISSQIGSPNSKNQTTSSSYTSASSGSLSSQSQSLGTGNNTASTTSTSALNVSLSSQSQSQISSSPTQISNSNGASESSFLTNLTLSPSFTANSGIATSTGTSASLPIGSISSQSSDSQAVNSTRTSAESSLSTQSRSLESLSSGSSRALLTASPASLTISIPSPTTTSHALTSGPGGISPGFPSSAFVPIATPITSLDPIGPVVKSSASAVQSSISIIIPVIQSYIDKTTCDSCSTDAVNALKEVLPIIEELSDSIGPGPSPHPCSASLNLLSDIFNAVKCAAQNVENAISHIEGGEDDIGDLKSDVTNLNDLQKPLDNDDEDDDDESQSAPSQSQSNPTQSQSSASKASASHVSTMTSLTASKVSLSASSSLSTTASSSSGSCALPPVVTLPPDSLTGPSQPDQPTSVIVTGLPTSVTRTSNTLITGTVSVSGTVAGSAPATTTQTANITPAPTISCSLQNADPDQGINTNYCVCSGSTFPVLSVEATATGPGASCAYTSLPSASTIHPTANLPVTTSNCQVCSVGFNSEQCTPLPNCTPTSAPASTAATTTTSAPPPPSSRK</sequence>
<feature type="compositionally biased region" description="Polar residues" evidence="1">
    <location>
        <begin position="96"/>
        <end position="107"/>
    </location>
</feature>
<dbReference type="Proteomes" id="UP000578531">
    <property type="component" value="Unassembled WGS sequence"/>
</dbReference>
<comment type="caution">
    <text evidence="3">The sequence shown here is derived from an EMBL/GenBank/DDBJ whole genome shotgun (WGS) entry which is preliminary data.</text>
</comment>
<feature type="compositionally biased region" description="Acidic residues" evidence="1">
    <location>
        <begin position="437"/>
        <end position="446"/>
    </location>
</feature>
<dbReference type="AlphaFoldDB" id="A0A8H6G4R7"/>
<dbReference type="GeneID" id="59282919"/>
<evidence type="ECO:0000256" key="2">
    <source>
        <dbReference type="SAM" id="SignalP"/>
    </source>
</evidence>
<feature type="region of interest" description="Disordered" evidence="1">
    <location>
        <begin position="225"/>
        <end position="257"/>
    </location>
</feature>
<keyword evidence="4" id="KW-1185">Reference proteome</keyword>
<name>A0A8H6G4R7_9LECA</name>
<proteinExistence type="predicted"/>
<evidence type="ECO:0000313" key="3">
    <source>
        <dbReference type="EMBL" id="KAF6240574.1"/>
    </source>
</evidence>
<feature type="compositionally biased region" description="Low complexity" evidence="1">
    <location>
        <begin position="116"/>
        <end position="162"/>
    </location>
</feature>
<feature type="compositionally biased region" description="Polar residues" evidence="1">
    <location>
        <begin position="516"/>
        <end position="527"/>
    </location>
</feature>
<evidence type="ECO:0000256" key="1">
    <source>
        <dbReference type="SAM" id="MobiDB-lite"/>
    </source>
</evidence>
<gene>
    <name evidence="3" type="ORF">HO173_001244</name>
</gene>
<feature type="compositionally biased region" description="Low complexity" evidence="1">
    <location>
        <begin position="494"/>
        <end position="504"/>
    </location>
</feature>
<feature type="region of interest" description="Disordered" evidence="1">
    <location>
        <begin position="659"/>
        <end position="682"/>
    </location>
</feature>
<dbReference type="RefSeq" id="XP_037169833.1">
    <property type="nucleotide sequence ID" value="XM_037303186.1"/>
</dbReference>
<protein>
    <submittedName>
        <fullName evidence="3">Uncharacterized protein</fullName>
    </submittedName>
</protein>
<organism evidence="3 4">
    <name type="scientific">Letharia columbiana</name>
    <dbReference type="NCBI Taxonomy" id="112416"/>
    <lineage>
        <taxon>Eukaryota</taxon>
        <taxon>Fungi</taxon>
        <taxon>Dikarya</taxon>
        <taxon>Ascomycota</taxon>
        <taxon>Pezizomycotina</taxon>
        <taxon>Lecanoromycetes</taxon>
        <taxon>OSLEUM clade</taxon>
        <taxon>Lecanoromycetidae</taxon>
        <taxon>Lecanorales</taxon>
        <taxon>Lecanorineae</taxon>
        <taxon>Parmeliaceae</taxon>
        <taxon>Letharia</taxon>
    </lineage>
</organism>
<dbReference type="OrthoDB" id="1896086at2759"/>
<feature type="region of interest" description="Disordered" evidence="1">
    <location>
        <begin position="494"/>
        <end position="527"/>
    </location>
</feature>
<feature type="region of interest" description="Disordered" evidence="1">
    <location>
        <begin position="96"/>
        <end position="162"/>
    </location>
</feature>
<dbReference type="EMBL" id="JACCJC010000003">
    <property type="protein sequence ID" value="KAF6240574.1"/>
    <property type="molecule type" value="Genomic_DNA"/>
</dbReference>
<keyword evidence="2" id="KW-0732">Signal</keyword>
<evidence type="ECO:0000313" key="4">
    <source>
        <dbReference type="Proteomes" id="UP000578531"/>
    </source>
</evidence>
<feature type="region of interest" description="Disordered" evidence="1">
    <location>
        <begin position="174"/>
        <end position="195"/>
    </location>
</feature>
<feature type="signal peptide" evidence="2">
    <location>
        <begin position="1"/>
        <end position="18"/>
    </location>
</feature>
<feature type="chain" id="PRO_5034350184" evidence="2">
    <location>
        <begin position="19"/>
        <end position="682"/>
    </location>
</feature>
<feature type="compositionally biased region" description="Low complexity" evidence="1">
    <location>
        <begin position="659"/>
        <end position="673"/>
    </location>
</feature>
<feature type="region of interest" description="Disordered" evidence="1">
    <location>
        <begin position="421"/>
        <end position="471"/>
    </location>
</feature>
<reference evidence="3 4" key="1">
    <citation type="journal article" date="2020" name="Genomics">
        <title>Complete, high-quality genomes from long-read metagenomic sequencing of two wolf lichen thalli reveals enigmatic genome architecture.</title>
        <authorList>
            <person name="McKenzie S.K."/>
            <person name="Walston R.F."/>
            <person name="Allen J.L."/>
        </authorList>
    </citation>
    <scope>NUCLEOTIDE SEQUENCE [LARGE SCALE GENOMIC DNA]</scope>
    <source>
        <strain evidence="3">WasteWater2</strain>
    </source>
</reference>
<feature type="compositionally biased region" description="Low complexity" evidence="1">
    <location>
        <begin position="447"/>
        <end position="471"/>
    </location>
</feature>
<accession>A0A8H6G4R7</accession>
<feature type="compositionally biased region" description="Low complexity" evidence="1">
    <location>
        <begin position="174"/>
        <end position="190"/>
    </location>
</feature>